<protein>
    <recommendedName>
        <fullName evidence="6">3-isopropylmalate dehydratase</fullName>
        <ecNumber evidence="6">4.2.1.33</ecNumber>
    </recommendedName>
</protein>
<feature type="domain" description="Aconitase A/isopropylmalate dehydratase small subunit swivel" evidence="11">
    <location>
        <begin position="7"/>
        <end position="117"/>
    </location>
</feature>
<evidence type="ECO:0000313" key="13">
    <source>
        <dbReference type="Proteomes" id="UP000464787"/>
    </source>
</evidence>
<evidence type="ECO:0000256" key="4">
    <source>
        <dbReference type="ARBA" id="ARBA00009845"/>
    </source>
</evidence>
<evidence type="ECO:0000256" key="2">
    <source>
        <dbReference type="ARBA" id="ARBA00002695"/>
    </source>
</evidence>
<comment type="function">
    <text evidence="2">Catalyzes the isomerization between 2-isopropylmalate and 3-isopropylmalate, via the formation of 2-isopropylmaleate.</text>
</comment>
<evidence type="ECO:0000256" key="6">
    <source>
        <dbReference type="ARBA" id="ARBA00011998"/>
    </source>
</evidence>
<evidence type="ECO:0000256" key="8">
    <source>
        <dbReference type="ARBA" id="ARBA00022605"/>
    </source>
</evidence>
<evidence type="ECO:0000256" key="10">
    <source>
        <dbReference type="ARBA" id="ARBA00023304"/>
    </source>
</evidence>
<dbReference type="EC" id="4.2.1.33" evidence="6"/>
<comment type="pathway">
    <text evidence="3">Amino-acid biosynthesis; L-leucine biosynthesis; L-leucine from 3-methyl-2-oxobutanoate: step 2/4.</text>
</comment>
<dbReference type="InterPro" id="IPR015928">
    <property type="entry name" value="Aconitase/3IPM_dehydase_swvl"/>
</dbReference>
<dbReference type="RefSeq" id="WP_160553705.1">
    <property type="nucleotide sequence ID" value="NZ_CP047650.1"/>
</dbReference>
<accession>A0A857J7E0</accession>
<proteinExistence type="inferred from homology"/>
<comment type="catalytic activity">
    <reaction evidence="1">
        <text>(2R,3S)-3-isopropylmalate = (2S)-2-isopropylmalate</text>
        <dbReference type="Rhea" id="RHEA:32287"/>
        <dbReference type="ChEBI" id="CHEBI:1178"/>
        <dbReference type="ChEBI" id="CHEBI:35121"/>
        <dbReference type="EC" id="4.2.1.33"/>
    </reaction>
</comment>
<dbReference type="CDD" id="cd01577">
    <property type="entry name" value="IPMI_Swivel"/>
    <property type="match status" value="1"/>
</dbReference>
<keyword evidence="10" id="KW-0100">Branched-chain amino acid biosynthesis</keyword>
<dbReference type="SUPFAM" id="SSF52016">
    <property type="entry name" value="LeuD/IlvD-like"/>
    <property type="match status" value="1"/>
</dbReference>
<comment type="similarity">
    <text evidence="4">Belongs to the LeuD family. LeuD type 1 subfamily.</text>
</comment>
<keyword evidence="13" id="KW-1185">Reference proteome</keyword>
<evidence type="ECO:0000313" key="12">
    <source>
        <dbReference type="EMBL" id="QHI99894.1"/>
    </source>
</evidence>
<dbReference type="GO" id="GO:0009098">
    <property type="term" value="P:L-leucine biosynthetic process"/>
    <property type="evidence" value="ECO:0007669"/>
    <property type="project" value="UniProtKB-KW"/>
</dbReference>
<organism evidence="12 13">
    <name type="scientific">Xylophilus rhododendri</name>
    <dbReference type="NCBI Taxonomy" id="2697032"/>
    <lineage>
        <taxon>Bacteria</taxon>
        <taxon>Pseudomonadati</taxon>
        <taxon>Pseudomonadota</taxon>
        <taxon>Betaproteobacteria</taxon>
        <taxon>Burkholderiales</taxon>
        <taxon>Xylophilus</taxon>
    </lineage>
</organism>
<dbReference type="InterPro" id="IPR000573">
    <property type="entry name" value="AconitaseA/IPMdHydase_ssu_swvl"/>
</dbReference>
<dbReference type="PANTHER" id="PTHR43345:SF5">
    <property type="entry name" value="3-ISOPROPYLMALATE DEHYDRATASE SMALL SUBUNIT"/>
    <property type="match status" value="1"/>
</dbReference>
<comment type="subunit">
    <text evidence="5">Heterodimer of LeuC and LeuD.</text>
</comment>
<dbReference type="EMBL" id="CP047650">
    <property type="protein sequence ID" value="QHI99894.1"/>
    <property type="molecule type" value="Genomic_DNA"/>
</dbReference>
<dbReference type="GO" id="GO:0003861">
    <property type="term" value="F:3-isopropylmalate dehydratase activity"/>
    <property type="evidence" value="ECO:0007669"/>
    <property type="project" value="UniProtKB-EC"/>
</dbReference>
<dbReference type="InterPro" id="IPR033940">
    <property type="entry name" value="IPMI_Swivel"/>
</dbReference>
<evidence type="ECO:0000256" key="3">
    <source>
        <dbReference type="ARBA" id="ARBA00004729"/>
    </source>
</evidence>
<dbReference type="PANTHER" id="PTHR43345">
    <property type="entry name" value="3-ISOPROPYLMALATE DEHYDRATASE SMALL SUBUNIT 2-RELATED-RELATED"/>
    <property type="match status" value="1"/>
</dbReference>
<dbReference type="KEGG" id="xyk:GT347_19055"/>
<keyword evidence="8" id="KW-0028">Amino-acid biosynthesis</keyword>
<gene>
    <name evidence="12" type="ORF">GT347_19055</name>
</gene>
<keyword evidence="7" id="KW-0432">Leucine biosynthesis</keyword>
<dbReference type="AlphaFoldDB" id="A0A857J7E0"/>
<dbReference type="InterPro" id="IPR050075">
    <property type="entry name" value="LeuD"/>
</dbReference>
<keyword evidence="9" id="KW-0456">Lyase</keyword>
<sequence length="202" mass="21912">MRKRSVSSVQGQAAVLNRDDIDTDALFPGRFLRLTERSGMGRHLLADWRAEGRAEAGFMQRAEPPRLLLGARNFGCGSSREQAVWALADYGVQAVLALSFGDIFRNNCVRNDIVAATLAPDDHAALLAALAASPQAELRLDVPTRTLSLPGDLDLPIALAEGHAEELLSAEDPIARTLHFSDALRAYEARVRSGQPWLASID</sequence>
<evidence type="ECO:0000256" key="9">
    <source>
        <dbReference type="ARBA" id="ARBA00023239"/>
    </source>
</evidence>
<evidence type="ECO:0000256" key="7">
    <source>
        <dbReference type="ARBA" id="ARBA00022430"/>
    </source>
</evidence>
<dbReference type="Pfam" id="PF00694">
    <property type="entry name" value="Aconitase_C"/>
    <property type="match status" value="1"/>
</dbReference>
<name>A0A857J7E0_9BURK</name>
<dbReference type="Proteomes" id="UP000464787">
    <property type="component" value="Chromosome"/>
</dbReference>
<evidence type="ECO:0000259" key="11">
    <source>
        <dbReference type="Pfam" id="PF00694"/>
    </source>
</evidence>
<reference evidence="12 13" key="1">
    <citation type="submission" date="2020-01" db="EMBL/GenBank/DDBJ databases">
        <title>Genome sequencing of strain KACC 21265.</title>
        <authorList>
            <person name="Heo J."/>
            <person name="Kim S.-J."/>
            <person name="Kim J.-S."/>
            <person name="Hong S.-B."/>
            <person name="Kwon S.-W."/>
        </authorList>
    </citation>
    <scope>NUCLEOTIDE SEQUENCE [LARGE SCALE GENOMIC DNA]</scope>
    <source>
        <strain evidence="12 13">KACC 21265</strain>
    </source>
</reference>
<evidence type="ECO:0000256" key="1">
    <source>
        <dbReference type="ARBA" id="ARBA00000491"/>
    </source>
</evidence>
<dbReference type="Gene3D" id="3.20.19.10">
    <property type="entry name" value="Aconitase, domain 4"/>
    <property type="match status" value="1"/>
</dbReference>
<evidence type="ECO:0000256" key="5">
    <source>
        <dbReference type="ARBA" id="ARBA00011271"/>
    </source>
</evidence>